<dbReference type="SUPFAM" id="SSF52540">
    <property type="entry name" value="P-loop containing nucleoside triphosphate hydrolases"/>
    <property type="match status" value="2"/>
</dbReference>
<dbReference type="InterPro" id="IPR003593">
    <property type="entry name" value="AAA+_ATPase"/>
</dbReference>
<keyword evidence="8" id="KW-0067">ATP-binding</keyword>
<feature type="domain" description="ABC transporter" evidence="16">
    <location>
        <begin position="457"/>
        <end position="693"/>
    </location>
</feature>
<dbReference type="GO" id="GO:0097254">
    <property type="term" value="P:renal tubular secretion"/>
    <property type="evidence" value="ECO:0007669"/>
    <property type="project" value="UniProtKB-ARBA"/>
</dbReference>
<dbReference type="CDD" id="cd18577">
    <property type="entry name" value="ABC_6TM_Pgp_ABCB1_D1_like"/>
    <property type="match status" value="1"/>
</dbReference>
<dbReference type="InterPro" id="IPR036640">
    <property type="entry name" value="ABC1_TM_sf"/>
</dbReference>
<feature type="transmembrane region" description="Helical" evidence="15">
    <location>
        <begin position="250"/>
        <end position="268"/>
    </location>
</feature>
<accession>A0A9P0BUZ8</accession>
<evidence type="ECO:0000256" key="14">
    <source>
        <dbReference type="SAM" id="MobiDB-lite"/>
    </source>
</evidence>
<dbReference type="Gene3D" id="1.20.1560.10">
    <property type="entry name" value="ABC transporter type 1, transmembrane domain"/>
    <property type="match status" value="1"/>
</dbReference>
<comment type="subcellular location">
    <subcellularLocation>
        <location evidence="1">Membrane</location>
        <topology evidence="1">Multi-pass membrane protein</topology>
    </subcellularLocation>
</comment>
<keyword evidence="19" id="KW-1185">Reference proteome</keyword>
<dbReference type="EMBL" id="LR824022">
    <property type="protein sequence ID" value="CAH0591559.1"/>
    <property type="molecule type" value="Genomic_DNA"/>
</dbReference>
<feature type="transmembrane region" description="Helical" evidence="15">
    <location>
        <begin position="996"/>
        <end position="1015"/>
    </location>
</feature>
<evidence type="ECO:0000256" key="6">
    <source>
        <dbReference type="ARBA" id="ARBA00022737"/>
    </source>
</evidence>
<keyword evidence="6" id="KW-0677">Repeat</keyword>
<feature type="transmembrane region" description="Helical" evidence="15">
    <location>
        <begin position="888"/>
        <end position="908"/>
    </location>
</feature>
<feature type="transmembrane region" description="Helical" evidence="15">
    <location>
        <begin position="99"/>
        <end position="123"/>
    </location>
</feature>
<keyword evidence="4" id="KW-0813">Transport</keyword>
<dbReference type="OrthoDB" id="6500128at2759"/>
<dbReference type="Pfam" id="PF00664">
    <property type="entry name" value="ABC_membrane"/>
    <property type="match status" value="2"/>
</dbReference>
<evidence type="ECO:0000256" key="3">
    <source>
        <dbReference type="ARBA" id="ARBA00012191"/>
    </source>
</evidence>
<dbReference type="Pfam" id="PF00005">
    <property type="entry name" value="ABC_tran"/>
    <property type="match status" value="2"/>
</dbReference>
<dbReference type="PANTHER" id="PTHR43394:SF27">
    <property type="entry name" value="ATP-DEPENDENT TRANSLOCASE ABCB1-LIKE"/>
    <property type="match status" value="1"/>
</dbReference>
<dbReference type="GO" id="GO:0017085">
    <property type="term" value="P:response to insecticide"/>
    <property type="evidence" value="ECO:0007669"/>
    <property type="project" value="UniProtKB-ARBA"/>
</dbReference>
<keyword evidence="7" id="KW-0547">Nucleotide-binding</keyword>
<evidence type="ECO:0000256" key="11">
    <source>
        <dbReference type="ARBA" id="ARBA00023136"/>
    </source>
</evidence>
<feature type="domain" description="ABC transporter" evidence="16">
    <location>
        <begin position="1091"/>
        <end position="1330"/>
    </location>
</feature>
<feature type="domain" description="ABC transmembrane type-1" evidence="17">
    <location>
        <begin position="103"/>
        <end position="423"/>
    </location>
</feature>
<dbReference type="SMART" id="SM00382">
    <property type="entry name" value="AAA"/>
    <property type="match status" value="2"/>
</dbReference>
<evidence type="ECO:0000313" key="18">
    <source>
        <dbReference type="EMBL" id="CAH0591559.1"/>
    </source>
</evidence>
<dbReference type="InterPro" id="IPR039421">
    <property type="entry name" value="Type_1_exporter"/>
</dbReference>
<dbReference type="InterPro" id="IPR003439">
    <property type="entry name" value="ABC_transporter-like_ATP-bd"/>
</dbReference>
<evidence type="ECO:0000256" key="7">
    <source>
        <dbReference type="ARBA" id="ARBA00022741"/>
    </source>
</evidence>
<dbReference type="PROSITE" id="PS00211">
    <property type="entry name" value="ABC_TRANSPORTER_1"/>
    <property type="match status" value="2"/>
</dbReference>
<dbReference type="FunFam" id="3.40.50.300:FF:001370">
    <property type="entry name" value="p-GlycoProtein related"/>
    <property type="match status" value="1"/>
</dbReference>
<keyword evidence="11 15" id="KW-0472">Membrane</keyword>
<dbReference type="Gene3D" id="3.40.50.300">
    <property type="entry name" value="P-loop containing nucleotide triphosphate hydrolases"/>
    <property type="match status" value="2"/>
</dbReference>
<dbReference type="InterPro" id="IPR027417">
    <property type="entry name" value="P-loop_NTPase"/>
</dbReference>
<dbReference type="PANTHER" id="PTHR43394">
    <property type="entry name" value="ATP-DEPENDENT PERMEASE MDL1, MITOCHONDRIAL"/>
    <property type="match status" value="1"/>
</dbReference>
<feature type="transmembrane region" description="Helical" evidence="15">
    <location>
        <begin position="353"/>
        <end position="378"/>
    </location>
</feature>
<evidence type="ECO:0000259" key="16">
    <source>
        <dbReference type="PROSITE" id="PS50893"/>
    </source>
</evidence>
<dbReference type="CDD" id="cd18578">
    <property type="entry name" value="ABC_6TM_Pgp_ABCB1_D2_like"/>
    <property type="match status" value="1"/>
</dbReference>
<feature type="transmembrane region" description="Helical" evidence="15">
    <location>
        <begin position="914"/>
        <end position="934"/>
    </location>
</feature>
<evidence type="ECO:0000256" key="8">
    <source>
        <dbReference type="ARBA" id="ARBA00022840"/>
    </source>
</evidence>
<keyword evidence="9" id="KW-1278">Translocase</keyword>
<keyword evidence="12" id="KW-0325">Glycoprotein</keyword>
<keyword evidence="5 15" id="KW-0812">Transmembrane</keyword>
<evidence type="ECO:0000256" key="1">
    <source>
        <dbReference type="ARBA" id="ARBA00004141"/>
    </source>
</evidence>
<evidence type="ECO:0000256" key="13">
    <source>
        <dbReference type="ARBA" id="ARBA00034018"/>
    </source>
</evidence>
<dbReference type="GO" id="GO:0090374">
    <property type="term" value="P:oligopeptide export from mitochondrion"/>
    <property type="evidence" value="ECO:0007669"/>
    <property type="project" value="TreeGrafter"/>
</dbReference>
<feature type="transmembrane region" description="Helical" evidence="15">
    <location>
        <begin position="274"/>
        <end position="295"/>
    </location>
</feature>
<evidence type="ECO:0000256" key="2">
    <source>
        <dbReference type="ARBA" id="ARBA00007577"/>
    </source>
</evidence>
<feature type="transmembrane region" description="Helical" evidence="15">
    <location>
        <begin position="1035"/>
        <end position="1060"/>
    </location>
</feature>
<evidence type="ECO:0000313" key="19">
    <source>
        <dbReference type="Proteomes" id="UP001154114"/>
    </source>
</evidence>
<comment type="similarity">
    <text evidence="2">Belongs to the ABC transporter superfamily. ABCB family. Multidrug resistance exporter (TC 3.A.1.201) subfamily.</text>
</comment>
<dbReference type="SUPFAM" id="SSF90123">
    <property type="entry name" value="ABC transporter transmembrane region"/>
    <property type="match status" value="2"/>
</dbReference>
<dbReference type="GO" id="GO:0016887">
    <property type="term" value="F:ATP hydrolysis activity"/>
    <property type="evidence" value="ECO:0007669"/>
    <property type="project" value="InterPro"/>
</dbReference>
<protein>
    <recommendedName>
        <fullName evidence="3">ABC-type xenobiotic transporter</fullName>
        <ecNumber evidence="3">7.6.2.2</ecNumber>
    </recommendedName>
</protein>
<evidence type="ECO:0000259" key="17">
    <source>
        <dbReference type="PROSITE" id="PS50929"/>
    </source>
</evidence>
<evidence type="ECO:0000256" key="5">
    <source>
        <dbReference type="ARBA" id="ARBA00022692"/>
    </source>
</evidence>
<comment type="catalytic activity">
    <reaction evidence="13">
        <text>ATP + H2O + xenobioticSide 1 = ADP + phosphate + xenobioticSide 2.</text>
        <dbReference type="EC" id="7.6.2.2"/>
    </reaction>
</comment>
<dbReference type="FunFam" id="1.20.1560.10:FF:000018">
    <property type="entry name" value="ATP-binding cassette subfamily B member 11"/>
    <property type="match status" value="1"/>
</dbReference>
<dbReference type="PROSITE" id="PS50929">
    <property type="entry name" value="ABC_TM1F"/>
    <property type="match status" value="2"/>
</dbReference>
<dbReference type="Proteomes" id="UP001154114">
    <property type="component" value="Chromosome 19"/>
</dbReference>
<dbReference type="PROSITE" id="PS50893">
    <property type="entry name" value="ABC_TRANSPORTER_2"/>
    <property type="match status" value="2"/>
</dbReference>
<name>A0A9P0BUZ8_CHRIL</name>
<evidence type="ECO:0000256" key="9">
    <source>
        <dbReference type="ARBA" id="ARBA00022967"/>
    </source>
</evidence>
<dbReference type="GO" id="GO:0015421">
    <property type="term" value="F:ABC-type oligopeptide transporter activity"/>
    <property type="evidence" value="ECO:0007669"/>
    <property type="project" value="TreeGrafter"/>
</dbReference>
<feature type="region of interest" description="Disordered" evidence="14">
    <location>
        <begin position="12"/>
        <end position="31"/>
    </location>
</feature>
<dbReference type="InterPro" id="IPR011527">
    <property type="entry name" value="ABC1_TM_dom"/>
</dbReference>
<dbReference type="GO" id="GO:0005524">
    <property type="term" value="F:ATP binding"/>
    <property type="evidence" value="ECO:0007669"/>
    <property type="project" value="UniProtKB-KW"/>
</dbReference>
<evidence type="ECO:0000256" key="15">
    <source>
        <dbReference type="SAM" id="Phobius"/>
    </source>
</evidence>
<evidence type="ECO:0000256" key="12">
    <source>
        <dbReference type="ARBA" id="ARBA00023180"/>
    </source>
</evidence>
<feature type="transmembrane region" description="Helical" evidence="15">
    <location>
        <begin position="809"/>
        <end position="834"/>
    </location>
</feature>
<dbReference type="CDD" id="cd03249">
    <property type="entry name" value="ABC_MTABC3_MDL1_MDL2"/>
    <property type="match status" value="2"/>
</dbReference>
<dbReference type="InterPro" id="IPR017871">
    <property type="entry name" value="ABC_transporter-like_CS"/>
</dbReference>
<reference evidence="18" key="1">
    <citation type="submission" date="2021-12" db="EMBL/GenBank/DDBJ databases">
        <authorList>
            <person name="King R."/>
        </authorList>
    </citation>
    <scope>NUCLEOTIDE SEQUENCE</scope>
</reference>
<dbReference type="FunFam" id="3.40.50.300:FF:000479">
    <property type="entry name" value="Multidrug resistance protein 1A"/>
    <property type="match status" value="1"/>
</dbReference>
<proteinExistence type="inferred from homology"/>
<dbReference type="GO" id="GO:0005743">
    <property type="term" value="C:mitochondrial inner membrane"/>
    <property type="evidence" value="ECO:0007669"/>
    <property type="project" value="TreeGrafter"/>
</dbReference>
<organism evidence="18 19">
    <name type="scientific">Chrysodeixis includens</name>
    <name type="common">Soybean looper</name>
    <name type="synonym">Pseudoplusia includens</name>
    <dbReference type="NCBI Taxonomy" id="689277"/>
    <lineage>
        <taxon>Eukaryota</taxon>
        <taxon>Metazoa</taxon>
        <taxon>Ecdysozoa</taxon>
        <taxon>Arthropoda</taxon>
        <taxon>Hexapoda</taxon>
        <taxon>Insecta</taxon>
        <taxon>Pterygota</taxon>
        <taxon>Neoptera</taxon>
        <taxon>Endopterygota</taxon>
        <taxon>Lepidoptera</taxon>
        <taxon>Glossata</taxon>
        <taxon>Ditrysia</taxon>
        <taxon>Noctuoidea</taxon>
        <taxon>Noctuidae</taxon>
        <taxon>Plusiinae</taxon>
        <taxon>Chrysodeixis</taxon>
    </lineage>
</organism>
<dbReference type="EC" id="7.6.2.2" evidence="3"/>
<feature type="transmembrane region" description="Helical" evidence="15">
    <location>
        <begin position="173"/>
        <end position="196"/>
    </location>
</feature>
<keyword evidence="10 15" id="KW-1133">Transmembrane helix</keyword>
<feature type="domain" description="ABC transmembrane type-1" evidence="17">
    <location>
        <begin position="768"/>
        <end position="1055"/>
    </location>
</feature>
<gene>
    <name evidence="18" type="ORF">CINC_LOCUS5169</name>
</gene>
<feature type="transmembrane region" description="Helical" evidence="15">
    <location>
        <begin position="765"/>
        <end position="789"/>
    </location>
</feature>
<sequence>MDEDDIEMEITTRRGSNPKMRRDDSNRSFTRQRRTSTSALSLSYNMHGWRQNSLTINTIAQNTAYLSQKMLKEQEAEEKRLGTPVSWFQLYRYAKPLEILLLLFAVFLSCINGLFVPVGVIIYGEFTALLIDRTTMTGTSTETLTISMFGGGRILSNASREENREALIEDSQAFGIGCTVFSIGQFVVGAISVDIFNYMALKQVDRLKALFLKAVLRQDISWYDLNTTMNFATKVSDDIEKFREGIAEKVPIFLYLVMSFVTSVIISFCYGWELTLVILSCAPVVIATTAVVARIQSSLTSQELKAYSVAGVVAEEVLSAVRTVVAFGGEKKEIDRYARRLEPAKKMGTRKGVFSGLGSGFMWFIIYATYALAFWYGVGLILDSRDEEKPIYTAAVLMIVFFSVLQGAQNVGLTAPHMEAIATARASAASVYAVIDRKPPIDVFSTEGTTPQLSGDIEFKDVHFKYPARKDVQVLNGLNLTIPSNETIALVGPSGCGKSTVLQLIQRMYDPDSGKVMASGFDLREINVRHFRNHIAVVGQEPVLFAGTIKENIRLSNMAATDEEIYAAAKAAHCHDFIKNLPEAYDTMIGERGAQLSGGQKQRIAIARALVRKPKILLLDEATSALDSSSEAKVQRALDAAAAGRTTVMVSHRLATVLNANRIVFIDKGEVIEQGTHDELIALKGRYYQLVLENEANADTSSTAVVQKRTQFAKRPRLSKLKSVDSAVSDVSDGSDTSEVEEEQIEEEFHPTTWQILKLCAPEKWLMVAGVVAAIAVGSSFPTFAILFGETYGFLESPDSDWVRGQTNVIAILFLLVGIYTGIGIFFQIFIFNLTGVRLTARLRVAAFKTMLDQEIGWFDDPANGVGALSARLAADAAAVQGATGTRIGALMQASATIVIGICLSMYFTWKMTLVSLVSVPMVIGAVVLEGRVLSAGLSTVREASYRATTIATEAITNIKTVCAFCGEEGVMRRYNEAFIDGRVAARKSLRWRGMVFSFGQTAPVAGYALSLYYGGVLVANQEIPYKSVIKVSEALVFGAWMMGQALAFAPNFGAAVSAAGRVMTLLERKPKICSTTTPCVPEGYVAKGKIQYTNLKFRYPTRREVEVLRGLSLLIPSGKRVAFVGPSGCGKSTLIQLLQRLYDPEDGSVFLDDYNTQTDMRLTTLRNNLGIVSQEPVLFDRTIAENIAYGDNTRHVTIEEIVSAAKQANVHSFIAALPNAYETRIGARASQLSGGQKQRIAIARALVRNPRVLLLDEATSALDTHSEKVVQEALDRASEGRTSLIIAHRLSTIQTADMIVVINKGTVAEIGTHKELIALRGIYARLYELQCGFAEESDMEGAVAEETAA</sequence>
<feature type="transmembrane region" description="Helical" evidence="15">
    <location>
        <begin position="390"/>
        <end position="408"/>
    </location>
</feature>
<evidence type="ECO:0000256" key="10">
    <source>
        <dbReference type="ARBA" id="ARBA00022989"/>
    </source>
</evidence>
<dbReference type="GO" id="GO:0008559">
    <property type="term" value="F:ABC-type xenobiotic transporter activity"/>
    <property type="evidence" value="ECO:0007669"/>
    <property type="project" value="UniProtKB-EC"/>
</dbReference>
<evidence type="ECO:0000256" key="4">
    <source>
        <dbReference type="ARBA" id="ARBA00022448"/>
    </source>
</evidence>